<dbReference type="RefSeq" id="WP_169059100.1">
    <property type="nucleotide sequence ID" value="NZ_JABCAG010000061.1"/>
</dbReference>
<dbReference type="EMBL" id="JABCAG010000061">
    <property type="protein sequence ID" value="NMP59562.1"/>
    <property type="molecule type" value="Genomic_DNA"/>
</dbReference>
<evidence type="ECO:0000313" key="2">
    <source>
        <dbReference type="Proteomes" id="UP000557857"/>
    </source>
</evidence>
<dbReference type="AlphaFoldDB" id="A0A848MZ87"/>
<organism evidence="1 2">
    <name type="scientific">Enterococcus mundtii</name>
    <dbReference type="NCBI Taxonomy" id="53346"/>
    <lineage>
        <taxon>Bacteria</taxon>
        <taxon>Bacillati</taxon>
        <taxon>Bacillota</taxon>
        <taxon>Bacilli</taxon>
        <taxon>Lactobacillales</taxon>
        <taxon>Enterococcaceae</taxon>
        <taxon>Enterococcus</taxon>
    </lineage>
</organism>
<evidence type="ECO:0000313" key="1">
    <source>
        <dbReference type="EMBL" id="NMP59562.1"/>
    </source>
</evidence>
<accession>A0A848MZ87</accession>
<comment type="caution">
    <text evidence="1">The sequence shown here is derived from an EMBL/GenBank/DDBJ whole genome shotgun (WGS) entry which is preliminary data.</text>
</comment>
<name>A0A848MZ87_ENTMU</name>
<dbReference type="Proteomes" id="UP000557857">
    <property type="component" value="Unassembled WGS sequence"/>
</dbReference>
<protein>
    <submittedName>
        <fullName evidence="1">Uncharacterized protein</fullName>
    </submittedName>
</protein>
<reference evidence="1 2" key="1">
    <citation type="submission" date="2020-04" db="EMBL/GenBank/DDBJ databases">
        <authorList>
            <person name="Abaymova A."/>
            <person name="Teymurazov M."/>
            <person name="Tazyna O."/>
            <person name="Chatushin Y."/>
            <person name="Svetoch E."/>
            <person name="Pereligyn V."/>
            <person name="Pohylenko V."/>
            <person name="Platonov M."/>
            <person name="Kartsev N."/>
            <person name="Skryabin Y."/>
            <person name="Sizova A."/>
            <person name="Solomentsev V."/>
            <person name="Kislichkina A."/>
            <person name="Bogun A."/>
        </authorList>
    </citation>
    <scope>NUCLEOTIDE SEQUENCE [LARGE SCALE GENOMIC DNA]</scope>
    <source>
        <strain evidence="2">SCPM-O-B-8398 (E28)</strain>
    </source>
</reference>
<sequence length="49" mass="5485">MASANKHAVAELARTLGVTHSEMADVEGSEDIEFEEYIPENDKNAKYWS</sequence>
<proteinExistence type="predicted"/>
<gene>
    <name evidence="1" type="ORF">HI921_14030</name>
</gene>